<dbReference type="AlphaFoldDB" id="A0A6C0LMF3"/>
<dbReference type="EMBL" id="MN740528">
    <property type="protein sequence ID" value="QHU31520.1"/>
    <property type="molecule type" value="Genomic_DNA"/>
</dbReference>
<organism evidence="1">
    <name type="scientific">viral metagenome</name>
    <dbReference type="NCBI Taxonomy" id="1070528"/>
    <lineage>
        <taxon>unclassified sequences</taxon>
        <taxon>metagenomes</taxon>
        <taxon>organismal metagenomes</taxon>
    </lineage>
</organism>
<sequence>MKKLPFIIVFDIDHAIIGNISTVVEEWHLIRYIYNICKKKGINAKCPLPVLKDFQDELNNGLLRPNTKDFLTFCNKKFKNAEVFLYTNSSYSWTNGGLGTNIEKALKIKINRPFFTRENSSPMGKSLANTYPIMMKSLAKRYPSLKDENVCEYVLQNRLIFIDDIADNIIQYKGRQLVCPRYNFWNKYDVYDRLLTKYKIAPEIFDDKDILNYLHENKILVYNANGNEFQKNKEYIAIEKAYRAIREELTRKQEIADANGKPVVVVADTYFNNLIKELSKKKISDEVLTDKNIELINGKLLSR</sequence>
<dbReference type="SUPFAM" id="SSF56784">
    <property type="entry name" value="HAD-like"/>
    <property type="match status" value="1"/>
</dbReference>
<accession>A0A6C0LMF3</accession>
<evidence type="ECO:0000313" key="1">
    <source>
        <dbReference type="EMBL" id="QHU31520.1"/>
    </source>
</evidence>
<evidence type="ECO:0008006" key="2">
    <source>
        <dbReference type="Google" id="ProtNLM"/>
    </source>
</evidence>
<name>A0A6C0LMF3_9ZZZZ</name>
<dbReference type="InterPro" id="IPR036412">
    <property type="entry name" value="HAD-like_sf"/>
</dbReference>
<proteinExistence type="predicted"/>
<reference evidence="1" key="1">
    <citation type="journal article" date="2020" name="Nature">
        <title>Giant virus diversity and host interactions through global metagenomics.</title>
        <authorList>
            <person name="Schulz F."/>
            <person name="Roux S."/>
            <person name="Paez-Espino D."/>
            <person name="Jungbluth S."/>
            <person name="Walsh D.A."/>
            <person name="Denef V.J."/>
            <person name="McMahon K.D."/>
            <person name="Konstantinidis K.T."/>
            <person name="Eloe-Fadrosh E.A."/>
            <person name="Kyrpides N.C."/>
            <person name="Woyke T."/>
        </authorList>
    </citation>
    <scope>NUCLEOTIDE SEQUENCE</scope>
    <source>
        <strain evidence="1">GVMAG-M-3300027963-21</strain>
    </source>
</reference>
<protein>
    <recommendedName>
        <fullName evidence="2">FCP1 homology domain-containing protein</fullName>
    </recommendedName>
</protein>